<dbReference type="InterPro" id="IPR001995">
    <property type="entry name" value="Peptidase_A2_cat"/>
</dbReference>
<dbReference type="InterPro" id="IPR036770">
    <property type="entry name" value="Ankyrin_rpt-contain_sf"/>
</dbReference>
<evidence type="ECO:0000256" key="2">
    <source>
        <dbReference type="ARBA" id="ARBA00023043"/>
    </source>
</evidence>
<protein>
    <submittedName>
        <fullName evidence="6">Ankyrin repeat protein/beta-lactamase regulating signal transducer with metallopeptidase domain</fullName>
    </submittedName>
</protein>
<feature type="repeat" description="ANK" evidence="3">
    <location>
        <begin position="593"/>
        <end position="625"/>
    </location>
</feature>
<feature type="transmembrane region" description="Helical" evidence="4">
    <location>
        <begin position="135"/>
        <end position="154"/>
    </location>
</feature>
<dbReference type="RefSeq" id="WP_168036579.1">
    <property type="nucleotide sequence ID" value="NZ_JAATJH010000002.1"/>
</dbReference>
<dbReference type="SUPFAM" id="SSF48403">
    <property type="entry name" value="Ankyrin repeat"/>
    <property type="match status" value="1"/>
</dbReference>
<comment type="caution">
    <text evidence="6">The sequence shown here is derived from an EMBL/GenBank/DDBJ whole genome shotgun (WGS) entry which is preliminary data.</text>
</comment>
<dbReference type="CDD" id="cd07341">
    <property type="entry name" value="M56_BlaR1_MecR1_like"/>
    <property type="match status" value="1"/>
</dbReference>
<evidence type="ECO:0000256" key="1">
    <source>
        <dbReference type="ARBA" id="ARBA00022737"/>
    </source>
</evidence>
<evidence type="ECO:0000313" key="7">
    <source>
        <dbReference type="Proteomes" id="UP000770785"/>
    </source>
</evidence>
<proteinExistence type="predicted"/>
<dbReference type="InterPro" id="IPR008756">
    <property type="entry name" value="Peptidase_M56"/>
</dbReference>
<dbReference type="EMBL" id="JAATJH010000002">
    <property type="protein sequence ID" value="NJC25801.1"/>
    <property type="molecule type" value="Genomic_DNA"/>
</dbReference>
<dbReference type="PANTHER" id="PTHR24173">
    <property type="entry name" value="ANKYRIN REPEAT CONTAINING"/>
    <property type="match status" value="1"/>
</dbReference>
<feature type="repeat" description="ANK" evidence="3">
    <location>
        <begin position="828"/>
        <end position="850"/>
    </location>
</feature>
<feature type="transmembrane region" description="Helical" evidence="4">
    <location>
        <begin position="20"/>
        <end position="39"/>
    </location>
</feature>
<organism evidence="6 7">
    <name type="scientific">Neolewinella antarctica</name>
    <dbReference type="NCBI Taxonomy" id="442734"/>
    <lineage>
        <taxon>Bacteria</taxon>
        <taxon>Pseudomonadati</taxon>
        <taxon>Bacteroidota</taxon>
        <taxon>Saprospiria</taxon>
        <taxon>Saprospirales</taxon>
        <taxon>Lewinellaceae</taxon>
        <taxon>Neolewinella</taxon>
    </lineage>
</organism>
<keyword evidence="1" id="KW-0677">Repeat</keyword>
<dbReference type="InterPro" id="IPR002110">
    <property type="entry name" value="Ankyrin_rpt"/>
</dbReference>
<feature type="repeat" description="ANK" evidence="3">
    <location>
        <begin position="795"/>
        <end position="827"/>
    </location>
</feature>
<feature type="repeat" description="ANK" evidence="3">
    <location>
        <begin position="626"/>
        <end position="658"/>
    </location>
</feature>
<evidence type="ECO:0000256" key="3">
    <source>
        <dbReference type="PROSITE-ProRule" id="PRU00023"/>
    </source>
</evidence>
<dbReference type="PROSITE" id="PS50088">
    <property type="entry name" value="ANK_REPEAT"/>
    <property type="match status" value="6"/>
</dbReference>
<dbReference type="Gene3D" id="1.25.40.20">
    <property type="entry name" value="Ankyrin repeat-containing domain"/>
    <property type="match status" value="2"/>
</dbReference>
<dbReference type="SMART" id="SM00248">
    <property type="entry name" value="ANK"/>
    <property type="match status" value="7"/>
</dbReference>
<keyword evidence="4" id="KW-0812">Transmembrane</keyword>
<dbReference type="Pfam" id="PF12796">
    <property type="entry name" value="Ank_2"/>
    <property type="match status" value="3"/>
</dbReference>
<sequence length="850" mass="92078">MIEQIFPPQLTHALGWTLIHALWQGAAFALLLGLLLVLLRRFSPRSRYLVSIGLLTAFLVSAGVTFSQLYNTASTSPTIVSLKGAPDVGEAAGAEINGTAVPTPGSYEFRTDQVQTEATSTGIGQQMRAYFDTHLPVIVTLWLLGVLIMQLRFLGQLAYVQRLRHYGVSRFPAEWAATIQELEEKIGVKRHVRYLISQRVNSPLTVGWLKPAILFPPELLAELRQREIVSILAHELAHVRRHDYVVGIVQSLINTLFFFHPGVWWMNARIGEEREHCCDDLAVAATGKRVGYAKTLVELQARQLVAPNLAMAAGGGNSSTLATRIHRLVGGAFTGATFNEGIMTGLILCVAGYLALFPAQLEGIDRMNNQVSAAQAVQTEKQVTPPTLPASMVPTDKLSEIAAELPTNLAMAPNPINPAPATAPTIGTERTVNDSELDLLLLAIREGRSKSVKLFIERGVDVNARTKDLNSPLFTAVNGRRTQIIELLLSNGANPDLTGPNGWTPLMKATSDRYTKGMSLLLKGGARADFASPGGWTAAREAAKRNCTTCLDILRKAGANVSSNDLAAAVKAENAADVARLLKAGADPDQLLEGHPVLGIAAHKGNFEIVALLLKAGADINLRDHHNKSALELAVSHDHTDVAEQLLNAGASTETMEENCECEADGSSNSRTKAYRGYESYEGYPSDQSTDEWPSWAGMAKTANILADQNITSMVYPFRDGKDQVINYYASAPEVLRSVRSSSADPLIAEIKAGMDLNEGGDRVTFRINTKKVDLSKITFLTDLKPSQFDVHIIKNWTPLMDTAERGYAIAVKLLLDSGADVSIKNSDGKTALDVAVAAGNEEVARMLRR</sequence>
<dbReference type="Proteomes" id="UP000770785">
    <property type="component" value="Unassembled WGS sequence"/>
</dbReference>
<feature type="transmembrane region" description="Helical" evidence="4">
    <location>
        <begin position="244"/>
        <end position="266"/>
    </location>
</feature>
<accession>A0ABX0X962</accession>
<feature type="transmembrane region" description="Helical" evidence="4">
    <location>
        <begin position="48"/>
        <end position="70"/>
    </location>
</feature>
<gene>
    <name evidence="6" type="ORF">GGR27_001300</name>
</gene>
<feature type="repeat" description="ANK" evidence="3">
    <location>
        <begin position="468"/>
        <end position="500"/>
    </location>
</feature>
<evidence type="ECO:0000259" key="5">
    <source>
        <dbReference type="PROSITE" id="PS50175"/>
    </source>
</evidence>
<name>A0ABX0X962_9BACT</name>
<dbReference type="PANTHER" id="PTHR24173:SF74">
    <property type="entry name" value="ANKYRIN REPEAT DOMAIN-CONTAINING PROTEIN 16"/>
    <property type="match status" value="1"/>
</dbReference>
<feature type="repeat" description="ANK" evidence="3">
    <location>
        <begin position="435"/>
        <end position="467"/>
    </location>
</feature>
<dbReference type="Pfam" id="PF05569">
    <property type="entry name" value="Peptidase_M56"/>
    <property type="match status" value="1"/>
</dbReference>
<dbReference type="PROSITE" id="PS50297">
    <property type="entry name" value="ANK_REP_REGION"/>
    <property type="match status" value="3"/>
</dbReference>
<keyword evidence="4" id="KW-0472">Membrane</keyword>
<dbReference type="Gene3D" id="3.30.2010.10">
    <property type="entry name" value="Metalloproteases ('zincins'), catalytic domain"/>
    <property type="match status" value="1"/>
</dbReference>
<evidence type="ECO:0000313" key="6">
    <source>
        <dbReference type="EMBL" id="NJC25801.1"/>
    </source>
</evidence>
<feature type="domain" description="Peptidase A2" evidence="5">
    <location>
        <begin position="812"/>
        <end position="824"/>
    </location>
</feature>
<keyword evidence="7" id="KW-1185">Reference proteome</keyword>
<dbReference type="PROSITE" id="PS50175">
    <property type="entry name" value="ASP_PROT_RETROV"/>
    <property type="match status" value="1"/>
</dbReference>
<reference evidence="6 7" key="1">
    <citation type="submission" date="2020-03" db="EMBL/GenBank/DDBJ databases">
        <title>Genomic Encyclopedia of Type Strains, Phase IV (KMG-IV): sequencing the most valuable type-strain genomes for metagenomic binning, comparative biology and taxonomic classification.</title>
        <authorList>
            <person name="Goeker M."/>
        </authorList>
    </citation>
    <scope>NUCLEOTIDE SEQUENCE [LARGE SCALE GENOMIC DNA]</scope>
    <source>
        <strain evidence="6 7">DSM 105096</strain>
    </source>
</reference>
<keyword evidence="4" id="KW-1133">Transmembrane helix</keyword>
<evidence type="ECO:0000256" key="4">
    <source>
        <dbReference type="SAM" id="Phobius"/>
    </source>
</evidence>
<keyword evidence="2 3" id="KW-0040">ANK repeat</keyword>